<dbReference type="VEuPathDB" id="VectorBase:PPAPM1_011034"/>
<dbReference type="VEuPathDB" id="VectorBase:PPAI010799"/>
<dbReference type="EnsemblMetazoa" id="PPAI010799-RA">
    <property type="protein sequence ID" value="PPAI010799-PA"/>
    <property type="gene ID" value="PPAI010799"/>
</dbReference>
<sequence>MKTRKRELELEKHANSILKARVGTYVLAWKRGIAILTAGTVKVTPDPRVRLVNGYTLQIKDAVPQDAGDYICQIATLDPREITHHVEILSNVSLTVT</sequence>
<evidence type="ECO:0000313" key="1">
    <source>
        <dbReference type="EnsemblMetazoa" id="PPAI010799-PA"/>
    </source>
</evidence>
<dbReference type="AlphaFoldDB" id="A0A1B0DQK8"/>
<dbReference type="EMBL" id="AJVK01019167">
    <property type="status" value="NOT_ANNOTATED_CDS"/>
    <property type="molecule type" value="Genomic_DNA"/>
</dbReference>
<accession>A0A1B0DQK8</accession>
<reference evidence="1" key="1">
    <citation type="submission" date="2022-08" db="UniProtKB">
        <authorList>
            <consortium name="EnsemblMetazoa"/>
        </authorList>
    </citation>
    <scope>IDENTIFICATION</scope>
    <source>
        <strain evidence="1">Israel</strain>
    </source>
</reference>
<proteinExistence type="predicted"/>
<protein>
    <submittedName>
        <fullName evidence="1">Uncharacterized protein</fullName>
    </submittedName>
</protein>
<dbReference type="Gene3D" id="2.60.40.10">
    <property type="entry name" value="Immunoglobulins"/>
    <property type="match status" value="1"/>
</dbReference>
<dbReference type="InterPro" id="IPR013783">
    <property type="entry name" value="Ig-like_fold"/>
</dbReference>
<keyword evidence="2" id="KW-1185">Reference proteome</keyword>
<dbReference type="InterPro" id="IPR036179">
    <property type="entry name" value="Ig-like_dom_sf"/>
</dbReference>
<organism evidence="1 2">
    <name type="scientific">Phlebotomus papatasi</name>
    <name type="common">Sandfly</name>
    <dbReference type="NCBI Taxonomy" id="29031"/>
    <lineage>
        <taxon>Eukaryota</taxon>
        <taxon>Metazoa</taxon>
        <taxon>Ecdysozoa</taxon>
        <taxon>Arthropoda</taxon>
        <taxon>Hexapoda</taxon>
        <taxon>Insecta</taxon>
        <taxon>Pterygota</taxon>
        <taxon>Neoptera</taxon>
        <taxon>Endopterygota</taxon>
        <taxon>Diptera</taxon>
        <taxon>Nematocera</taxon>
        <taxon>Psychodoidea</taxon>
        <taxon>Psychodidae</taxon>
        <taxon>Phlebotomus</taxon>
        <taxon>Phlebotomus</taxon>
    </lineage>
</organism>
<name>A0A1B0DQK8_PHLPP</name>
<evidence type="ECO:0000313" key="2">
    <source>
        <dbReference type="Proteomes" id="UP000092462"/>
    </source>
</evidence>
<dbReference type="SUPFAM" id="SSF48726">
    <property type="entry name" value="Immunoglobulin"/>
    <property type="match status" value="1"/>
</dbReference>
<dbReference type="Proteomes" id="UP000092462">
    <property type="component" value="Unassembled WGS sequence"/>
</dbReference>